<dbReference type="EMBL" id="JACHJH010000004">
    <property type="protein sequence ID" value="MBB4894189.1"/>
    <property type="molecule type" value="Genomic_DNA"/>
</dbReference>
<comment type="caution">
    <text evidence="3">The sequence shown here is derived from an EMBL/GenBank/DDBJ whole genome shotgun (WGS) entry which is preliminary data.</text>
</comment>
<dbReference type="PROSITE" id="PS51257">
    <property type="entry name" value="PROKAR_LIPOPROTEIN"/>
    <property type="match status" value="1"/>
</dbReference>
<reference evidence="3 4" key="1">
    <citation type="submission" date="2020-08" db="EMBL/GenBank/DDBJ databases">
        <title>Genomic Encyclopedia of Type Strains, Phase III (KMG-III): the genomes of soil and plant-associated and newly described type strains.</title>
        <authorList>
            <person name="Whitman W."/>
        </authorList>
    </citation>
    <scope>NUCLEOTIDE SEQUENCE [LARGE SCALE GENOMIC DNA]</scope>
    <source>
        <strain evidence="3 4">CECT 3266</strain>
    </source>
</reference>
<keyword evidence="2" id="KW-0732">Signal</keyword>
<feature type="compositionally biased region" description="Basic residues" evidence="1">
    <location>
        <begin position="264"/>
        <end position="276"/>
    </location>
</feature>
<dbReference type="RefSeq" id="WP_184350013.1">
    <property type="nucleotide sequence ID" value="NZ_JACHJH010000004.1"/>
</dbReference>
<protein>
    <recommendedName>
        <fullName evidence="5">Lipoprotein</fullName>
    </recommendedName>
</protein>
<feature type="compositionally biased region" description="Low complexity" evidence="1">
    <location>
        <begin position="100"/>
        <end position="130"/>
    </location>
</feature>
<feature type="compositionally biased region" description="Low complexity" evidence="1">
    <location>
        <begin position="140"/>
        <end position="149"/>
    </location>
</feature>
<accession>A0A7W7LPR9</accession>
<dbReference type="AlphaFoldDB" id="A0A7W7LPR9"/>
<evidence type="ECO:0000313" key="3">
    <source>
        <dbReference type="EMBL" id="MBB4894189.1"/>
    </source>
</evidence>
<evidence type="ECO:0000256" key="2">
    <source>
        <dbReference type="SAM" id="SignalP"/>
    </source>
</evidence>
<evidence type="ECO:0008006" key="5">
    <source>
        <dbReference type="Google" id="ProtNLM"/>
    </source>
</evidence>
<sequence length="276" mass="27693">MRRKTIACASAAALGSLCLGAALTGCGAGHREGYVAADAAGPGSSRAPYGAVPPKGGVVLVPLDAGSSRPSSRAPQPTTAPKTPAPRQTAGRDHGPTASPGVTTAPRPGPAPATSGSRPPAHGSGSGAPLPSAPAPTAPTTPQGTPGPAVLSVFGPRRAPADQRWCERVALTFANTGGTPVTGGTVTLGTHVIGVLGTDWATVPTAFPLPAPIAAGQAVEEEWTVCVEEWRVLPGMHIETRDVSVELPAGTHGQEAISPAPARPRPRRPRSPRSRQ</sequence>
<feature type="signal peptide" evidence="2">
    <location>
        <begin position="1"/>
        <end position="21"/>
    </location>
</feature>
<feature type="region of interest" description="Disordered" evidence="1">
    <location>
        <begin position="247"/>
        <end position="276"/>
    </location>
</feature>
<keyword evidence="4" id="KW-1185">Reference proteome</keyword>
<feature type="region of interest" description="Disordered" evidence="1">
    <location>
        <begin position="60"/>
        <end position="151"/>
    </location>
</feature>
<feature type="compositionally biased region" description="Low complexity" evidence="1">
    <location>
        <begin position="73"/>
        <end position="89"/>
    </location>
</feature>
<proteinExistence type="predicted"/>
<gene>
    <name evidence="3" type="ORF">FHS39_003223</name>
</gene>
<evidence type="ECO:0000256" key="1">
    <source>
        <dbReference type="SAM" id="MobiDB-lite"/>
    </source>
</evidence>
<name>A0A7W7LPR9_9ACTN</name>
<dbReference type="Proteomes" id="UP000556084">
    <property type="component" value="Unassembled WGS sequence"/>
</dbReference>
<feature type="chain" id="PRO_5030909076" description="Lipoprotein" evidence="2">
    <location>
        <begin position="22"/>
        <end position="276"/>
    </location>
</feature>
<evidence type="ECO:0000313" key="4">
    <source>
        <dbReference type="Proteomes" id="UP000556084"/>
    </source>
</evidence>
<organism evidence="3 4">
    <name type="scientific">Streptomyces olivoverticillatus</name>
    <dbReference type="NCBI Taxonomy" id="66427"/>
    <lineage>
        <taxon>Bacteria</taxon>
        <taxon>Bacillati</taxon>
        <taxon>Actinomycetota</taxon>
        <taxon>Actinomycetes</taxon>
        <taxon>Kitasatosporales</taxon>
        <taxon>Streptomycetaceae</taxon>
        <taxon>Streptomyces</taxon>
    </lineage>
</organism>